<evidence type="ECO:0000256" key="6">
    <source>
        <dbReference type="ARBA" id="ARBA00022842"/>
    </source>
</evidence>
<dbReference type="Gene3D" id="3.90.950.10">
    <property type="match status" value="1"/>
</dbReference>
<feature type="binding site" evidence="10">
    <location>
        <position position="40"/>
    </location>
    <ligand>
        <name>Mg(2+)</name>
        <dbReference type="ChEBI" id="CHEBI:18420"/>
    </ligand>
</feature>
<dbReference type="InterPro" id="IPR020922">
    <property type="entry name" value="dITP/XTP_pyrophosphatase"/>
</dbReference>
<evidence type="ECO:0000256" key="9">
    <source>
        <dbReference type="ARBA" id="ARBA00052017"/>
    </source>
</evidence>
<dbReference type="GO" id="GO:0036220">
    <property type="term" value="F:ITP diphosphatase activity"/>
    <property type="evidence" value="ECO:0007669"/>
    <property type="project" value="UniProtKB-UniRule"/>
</dbReference>
<keyword evidence="3 10" id="KW-0479">Metal-binding</keyword>
<dbReference type="OrthoDB" id="9807456at2"/>
<dbReference type="Proteomes" id="UP000038083">
    <property type="component" value="Unassembled WGS sequence"/>
</dbReference>
<dbReference type="PANTHER" id="PTHR11067">
    <property type="entry name" value="INOSINE TRIPHOSPHATE PYROPHOSPHATASE/HAM1 PROTEIN"/>
    <property type="match status" value="1"/>
</dbReference>
<evidence type="ECO:0000256" key="4">
    <source>
        <dbReference type="ARBA" id="ARBA00022741"/>
    </source>
</evidence>
<dbReference type="NCBIfam" id="TIGR00042">
    <property type="entry name" value="RdgB/HAM1 family non-canonical purine NTP pyrophosphatase"/>
    <property type="match status" value="1"/>
</dbReference>
<feature type="binding site" evidence="10">
    <location>
        <begin position="177"/>
        <end position="178"/>
    </location>
    <ligand>
        <name>substrate</name>
    </ligand>
</feature>
<evidence type="ECO:0000256" key="10">
    <source>
        <dbReference type="HAMAP-Rule" id="MF_01405"/>
    </source>
</evidence>
<keyword evidence="7 10" id="KW-0546">Nucleotide metabolism</keyword>
<dbReference type="NCBIfam" id="NF011398">
    <property type="entry name" value="PRK14823.1"/>
    <property type="match status" value="1"/>
</dbReference>
<reference evidence="12 13" key="1">
    <citation type="submission" date="2015-01" db="EMBL/GenBank/DDBJ databases">
        <authorList>
            <person name="Xiang T."/>
            <person name="Song Y."/>
            <person name="Huang L."/>
            <person name="Wang B."/>
            <person name="Wu P."/>
        </authorList>
    </citation>
    <scope>NUCLEOTIDE SEQUENCE [LARGE SCALE GENOMIC DNA]</scope>
    <source>
        <strain evidence="12 13">Ccy74</strain>
    </source>
</reference>
<keyword evidence="5 10" id="KW-0378">Hydrolase</keyword>
<dbReference type="GO" id="GO:0017111">
    <property type="term" value="F:ribonucleoside triphosphate phosphatase activity"/>
    <property type="evidence" value="ECO:0007669"/>
    <property type="project" value="InterPro"/>
</dbReference>
<dbReference type="GO" id="GO:0005829">
    <property type="term" value="C:cytosol"/>
    <property type="evidence" value="ECO:0007669"/>
    <property type="project" value="TreeGrafter"/>
</dbReference>
<comment type="catalytic activity">
    <reaction evidence="8 10">
        <text>dITP + H2O = dIMP + diphosphate + H(+)</text>
        <dbReference type="Rhea" id="RHEA:28342"/>
        <dbReference type="ChEBI" id="CHEBI:15377"/>
        <dbReference type="ChEBI" id="CHEBI:15378"/>
        <dbReference type="ChEBI" id="CHEBI:33019"/>
        <dbReference type="ChEBI" id="CHEBI:61194"/>
        <dbReference type="ChEBI" id="CHEBI:61382"/>
        <dbReference type="EC" id="3.6.1.66"/>
    </reaction>
</comment>
<comment type="catalytic activity">
    <reaction evidence="10">
        <text>ITP + H2O = IMP + diphosphate + H(+)</text>
        <dbReference type="Rhea" id="RHEA:29399"/>
        <dbReference type="ChEBI" id="CHEBI:15377"/>
        <dbReference type="ChEBI" id="CHEBI:15378"/>
        <dbReference type="ChEBI" id="CHEBI:33019"/>
        <dbReference type="ChEBI" id="CHEBI:58053"/>
        <dbReference type="ChEBI" id="CHEBI:61402"/>
        <dbReference type="EC" id="3.6.1.66"/>
    </reaction>
</comment>
<evidence type="ECO:0000256" key="11">
    <source>
        <dbReference type="RuleBase" id="RU003781"/>
    </source>
</evidence>
<dbReference type="GO" id="GO:0035870">
    <property type="term" value="F:dITP diphosphatase activity"/>
    <property type="evidence" value="ECO:0007669"/>
    <property type="project" value="UniProtKB-UniRule"/>
</dbReference>
<dbReference type="GO" id="GO:0000166">
    <property type="term" value="F:nucleotide binding"/>
    <property type="evidence" value="ECO:0007669"/>
    <property type="project" value="UniProtKB-KW"/>
</dbReference>
<evidence type="ECO:0000256" key="2">
    <source>
        <dbReference type="ARBA" id="ARBA00011738"/>
    </source>
</evidence>
<dbReference type="HAMAP" id="MF_01405">
    <property type="entry name" value="Non_canon_purine_NTPase"/>
    <property type="match status" value="1"/>
</dbReference>
<evidence type="ECO:0000313" key="12">
    <source>
        <dbReference type="EMBL" id="CEN36901.1"/>
    </source>
</evidence>
<keyword evidence="4 10" id="KW-0547">Nucleotide-binding</keyword>
<dbReference type="EC" id="3.6.1.66" evidence="10"/>
<dbReference type="EMBL" id="CDOG01000013">
    <property type="protein sequence ID" value="CEN36901.1"/>
    <property type="molecule type" value="Genomic_DNA"/>
</dbReference>
<dbReference type="InterPro" id="IPR002637">
    <property type="entry name" value="RdgB/HAM1"/>
</dbReference>
<comment type="subunit">
    <text evidence="2 10">Homodimer.</text>
</comment>
<dbReference type="GO" id="GO:0036222">
    <property type="term" value="F:XTP diphosphatase activity"/>
    <property type="evidence" value="ECO:0007669"/>
    <property type="project" value="UniProtKB-UniRule"/>
</dbReference>
<dbReference type="CDD" id="cd00515">
    <property type="entry name" value="HAM1"/>
    <property type="match status" value="1"/>
</dbReference>
<evidence type="ECO:0000256" key="8">
    <source>
        <dbReference type="ARBA" id="ARBA00051875"/>
    </source>
</evidence>
<feature type="binding site" evidence="10">
    <location>
        <position position="172"/>
    </location>
    <ligand>
        <name>substrate</name>
    </ligand>
</feature>
<evidence type="ECO:0000313" key="13">
    <source>
        <dbReference type="Proteomes" id="UP000038083"/>
    </source>
</evidence>
<dbReference type="GO" id="GO:0009146">
    <property type="term" value="P:purine nucleoside triphosphate catabolic process"/>
    <property type="evidence" value="ECO:0007669"/>
    <property type="project" value="UniProtKB-UniRule"/>
</dbReference>
<evidence type="ECO:0000256" key="1">
    <source>
        <dbReference type="ARBA" id="ARBA00008023"/>
    </source>
</evidence>
<gene>
    <name evidence="12" type="ORF">CCYN74_200052</name>
</gene>
<comment type="similarity">
    <text evidence="1 10 11">Belongs to the HAM1 NTPase family.</text>
</comment>
<feature type="binding site" evidence="10">
    <location>
        <position position="70"/>
    </location>
    <ligand>
        <name>substrate</name>
    </ligand>
</feature>
<keyword evidence="6 10" id="KW-0460">Magnesium</keyword>
<evidence type="ECO:0000256" key="3">
    <source>
        <dbReference type="ARBA" id="ARBA00022723"/>
    </source>
</evidence>
<proteinExistence type="inferred from homology"/>
<feature type="binding site" evidence="10">
    <location>
        <position position="69"/>
    </location>
    <ligand>
        <name>Mg(2+)</name>
        <dbReference type="ChEBI" id="CHEBI:18420"/>
    </ligand>
</feature>
<comment type="cofactor">
    <cofactor evidence="10">
        <name>Mg(2+)</name>
        <dbReference type="ChEBI" id="CHEBI:18420"/>
    </cofactor>
    <text evidence="10">Binds 1 Mg(2+) ion per subunit.</text>
</comment>
<evidence type="ECO:0000256" key="7">
    <source>
        <dbReference type="ARBA" id="ARBA00023080"/>
    </source>
</evidence>
<dbReference type="AlphaFoldDB" id="A0A0B7HB58"/>
<dbReference type="FunFam" id="3.90.950.10:FF:000001">
    <property type="entry name" value="dITP/XTP pyrophosphatase"/>
    <property type="match status" value="1"/>
</dbReference>
<dbReference type="GO" id="GO:0046872">
    <property type="term" value="F:metal ion binding"/>
    <property type="evidence" value="ECO:0007669"/>
    <property type="project" value="UniProtKB-KW"/>
</dbReference>
<comment type="catalytic activity">
    <reaction evidence="9 10">
        <text>XTP + H2O = XMP + diphosphate + H(+)</text>
        <dbReference type="Rhea" id="RHEA:28610"/>
        <dbReference type="ChEBI" id="CHEBI:15377"/>
        <dbReference type="ChEBI" id="CHEBI:15378"/>
        <dbReference type="ChEBI" id="CHEBI:33019"/>
        <dbReference type="ChEBI" id="CHEBI:57464"/>
        <dbReference type="ChEBI" id="CHEBI:61314"/>
        <dbReference type="EC" id="3.6.1.66"/>
    </reaction>
</comment>
<sequence>MREFVFATHNHNKMREIQSLMPDDIKLLSLDDIKCFEDIEETEATIEGNAILKANYIKEKYGYNVFADDTGLEVKALDGQPGVYSARYAGNHKSDTDNVQLLLRNMEGKTNREAQFKTVIALCLDDATYVFEGIVKGIITNTPVGTNGFGYDPVFQPNGFSQTFAQLPLATKNEIGHRGKAFKKLLDFLENY</sequence>
<evidence type="ECO:0000256" key="5">
    <source>
        <dbReference type="ARBA" id="ARBA00022801"/>
    </source>
</evidence>
<dbReference type="InterPro" id="IPR029001">
    <property type="entry name" value="ITPase-like_fam"/>
</dbReference>
<dbReference type="GO" id="GO:0009117">
    <property type="term" value="P:nucleotide metabolic process"/>
    <property type="evidence" value="ECO:0007669"/>
    <property type="project" value="UniProtKB-KW"/>
</dbReference>
<comment type="function">
    <text evidence="10">Pyrophosphatase that catalyzes the hydrolysis of nucleoside triphosphates to their monophosphate derivatives, with a high preference for the non-canonical purine nucleotides XTP (xanthosine triphosphate), dITP (deoxyinosine triphosphate) and ITP. Seems to function as a house-cleaning enzyme that removes non-canonical purine nucleotides from the nucleotide pool, thus preventing their incorporation into DNA/RNA and avoiding chromosomal lesions.</text>
</comment>
<protein>
    <recommendedName>
        <fullName evidence="10">dITP/XTP pyrophosphatase</fullName>
        <ecNumber evidence="10">3.6.1.66</ecNumber>
    </recommendedName>
    <alternativeName>
        <fullName evidence="10">Non-canonical purine NTP pyrophosphatase</fullName>
    </alternativeName>
    <alternativeName>
        <fullName evidence="10">Non-standard purine NTP pyrophosphatase</fullName>
    </alternativeName>
    <alternativeName>
        <fullName evidence="10">Nucleoside-triphosphate diphosphatase</fullName>
    </alternativeName>
    <alternativeName>
        <fullName evidence="10">Nucleoside-triphosphate pyrophosphatase</fullName>
        <shortName evidence="10">NTPase</shortName>
    </alternativeName>
</protein>
<feature type="binding site" evidence="10">
    <location>
        <begin position="8"/>
        <end position="13"/>
    </location>
    <ligand>
        <name>substrate</name>
    </ligand>
</feature>
<accession>A0A0B7HB58</accession>
<feature type="binding site" evidence="10">
    <location>
        <begin position="149"/>
        <end position="152"/>
    </location>
    <ligand>
        <name>substrate</name>
    </ligand>
</feature>
<dbReference type="SUPFAM" id="SSF52972">
    <property type="entry name" value="ITPase-like"/>
    <property type="match status" value="1"/>
</dbReference>
<dbReference type="PANTHER" id="PTHR11067:SF9">
    <property type="entry name" value="INOSINE TRIPHOSPHATE PYROPHOSPHATASE"/>
    <property type="match status" value="1"/>
</dbReference>
<feature type="active site" description="Proton acceptor" evidence="10">
    <location>
        <position position="69"/>
    </location>
</feature>
<name>A0A0B7HB58_9FLAO</name>
<dbReference type="Pfam" id="PF01725">
    <property type="entry name" value="Ham1p_like"/>
    <property type="match status" value="1"/>
</dbReference>
<organism evidence="12 13">
    <name type="scientific">Capnocytophaga cynodegmi</name>
    <dbReference type="NCBI Taxonomy" id="28189"/>
    <lineage>
        <taxon>Bacteria</taxon>
        <taxon>Pseudomonadati</taxon>
        <taxon>Bacteroidota</taxon>
        <taxon>Flavobacteriia</taxon>
        <taxon>Flavobacteriales</taxon>
        <taxon>Flavobacteriaceae</taxon>
        <taxon>Capnocytophaga</taxon>
    </lineage>
</organism>